<dbReference type="GO" id="GO:1902600">
    <property type="term" value="P:proton transmembrane transport"/>
    <property type="evidence" value="ECO:0007669"/>
    <property type="project" value="InterPro"/>
</dbReference>
<organism evidence="11">
    <name type="scientific">mine drainage metagenome</name>
    <dbReference type="NCBI Taxonomy" id="410659"/>
    <lineage>
        <taxon>unclassified sequences</taxon>
        <taxon>metagenomes</taxon>
        <taxon>ecological metagenomes</taxon>
    </lineage>
</organism>
<evidence type="ECO:0000256" key="2">
    <source>
        <dbReference type="ARBA" id="ARBA00022448"/>
    </source>
</evidence>
<feature type="transmembrane region" description="Helical" evidence="9">
    <location>
        <begin position="376"/>
        <end position="396"/>
    </location>
</feature>
<dbReference type="GO" id="GO:0015297">
    <property type="term" value="F:antiporter activity"/>
    <property type="evidence" value="ECO:0007669"/>
    <property type="project" value="UniProtKB-KW"/>
</dbReference>
<feature type="transmembrane region" description="Helical" evidence="9">
    <location>
        <begin position="312"/>
        <end position="337"/>
    </location>
</feature>
<evidence type="ECO:0000256" key="6">
    <source>
        <dbReference type="ARBA" id="ARBA00022989"/>
    </source>
</evidence>
<feature type="transmembrane region" description="Helical" evidence="9">
    <location>
        <begin position="164"/>
        <end position="184"/>
    </location>
</feature>
<evidence type="ECO:0000256" key="1">
    <source>
        <dbReference type="ARBA" id="ARBA00004651"/>
    </source>
</evidence>
<feature type="transmembrane region" description="Helical" evidence="9">
    <location>
        <begin position="63"/>
        <end position="81"/>
    </location>
</feature>
<feature type="transmembrane region" description="Helical" evidence="9">
    <location>
        <begin position="93"/>
        <end position="118"/>
    </location>
</feature>
<evidence type="ECO:0000256" key="3">
    <source>
        <dbReference type="ARBA" id="ARBA00022449"/>
    </source>
</evidence>
<evidence type="ECO:0000259" key="10">
    <source>
        <dbReference type="Pfam" id="PF00999"/>
    </source>
</evidence>
<dbReference type="PANTHER" id="PTHR32507:SF0">
    <property type="entry name" value="NA(+)_H(+) ANTIPORTER 2-RELATED"/>
    <property type="match status" value="1"/>
</dbReference>
<dbReference type="Gene3D" id="1.20.1530.20">
    <property type="match status" value="1"/>
</dbReference>
<dbReference type="InterPro" id="IPR006153">
    <property type="entry name" value="Cation/H_exchanger_TM"/>
</dbReference>
<dbReference type="EMBL" id="MLJW01000035">
    <property type="protein sequence ID" value="OIR07780.1"/>
    <property type="molecule type" value="Genomic_DNA"/>
</dbReference>
<feature type="transmembrane region" description="Helical" evidence="9">
    <location>
        <begin position="12"/>
        <end position="32"/>
    </location>
</feature>
<sequence length="412" mass="43888">MESSAALELAKHTLLVFGIILGIGTFSGLLARLVKVPDVVVFLLVGMLIGPGMLGFVDIKANSTVNQLILIFGSSYILFDGGASIRLKVLKEVWITLVVIATVGVLISAAITGLAAYYLLGLPAIVALLLGATIASTDPATLVPVFKQIKIKERVAQTVMSESAFNDAMGAIITFTVLGIAMGAGEFSAADALIDLFKQSAFGIAIGGVLGYLAAVLIAHEKFNFLAEFAPVVTLMAVIGAYMGADGAHASGFMAVFVFGIMLGNVDSLGFKRSTEESHELEDYILTTALIMRMFIFILLGTQVDFGLMNQYLWAGIGVVVIFMLVARPVTVFVCALPDRRAKWSFKEMLFMCWTRETGVIPGALAGMLVGMKAPGAQIIASVTFIAILMTILIQATTTKWLARKLDLLVED</sequence>
<gene>
    <name evidence="11" type="primary">nhaP_6</name>
    <name evidence="11" type="ORF">GALL_100620</name>
</gene>
<keyword evidence="5 9" id="KW-0812">Transmembrane</keyword>
<proteinExistence type="predicted"/>
<keyword evidence="7" id="KW-0406">Ion transport</keyword>
<evidence type="ECO:0000313" key="11">
    <source>
        <dbReference type="EMBL" id="OIR07780.1"/>
    </source>
</evidence>
<feature type="transmembrane region" description="Helical" evidence="9">
    <location>
        <begin position="196"/>
        <end position="218"/>
    </location>
</feature>
<protein>
    <submittedName>
        <fullName evidence="11">K(+)/H(+) antiporter NhaP</fullName>
    </submittedName>
</protein>
<feature type="transmembrane region" description="Helical" evidence="9">
    <location>
        <begin position="124"/>
        <end position="143"/>
    </location>
</feature>
<keyword evidence="3" id="KW-0050">Antiport</keyword>
<name>A0A1J5T1P8_9ZZZZ</name>
<dbReference type="InterPro" id="IPR038770">
    <property type="entry name" value="Na+/solute_symporter_sf"/>
</dbReference>
<evidence type="ECO:0000256" key="9">
    <source>
        <dbReference type="SAM" id="Phobius"/>
    </source>
</evidence>
<evidence type="ECO:0000256" key="5">
    <source>
        <dbReference type="ARBA" id="ARBA00022692"/>
    </source>
</evidence>
<dbReference type="Pfam" id="PF00999">
    <property type="entry name" value="Na_H_Exchanger"/>
    <property type="match status" value="1"/>
</dbReference>
<evidence type="ECO:0000256" key="4">
    <source>
        <dbReference type="ARBA" id="ARBA00022475"/>
    </source>
</evidence>
<comment type="subcellular location">
    <subcellularLocation>
        <location evidence="1">Cell membrane</location>
        <topology evidence="1">Multi-pass membrane protein</topology>
    </subcellularLocation>
</comment>
<dbReference type="AlphaFoldDB" id="A0A1J5T1P8"/>
<feature type="transmembrane region" description="Helical" evidence="9">
    <location>
        <begin position="225"/>
        <end position="245"/>
    </location>
</feature>
<comment type="caution">
    <text evidence="11">The sequence shown here is derived from an EMBL/GenBank/DDBJ whole genome shotgun (WGS) entry which is preliminary data.</text>
</comment>
<keyword evidence="2" id="KW-0813">Transport</keyword>
<accession>A0A1J5T1P8</accession>
<feature type="domain" description="Cation/H+ exchanger transmembrane" evidence="10">
    <location>
        <begin position="26"/>
        <end position="405"/>
    </location>
</feature>
<dbReference type="GO" id="GO:0005886">
    <property type="term" value="C:plasma membrane"/>
    <property type="evidence" value="ECO:0007669"/>
    <property type="project" value="UniProtKB-SubCell"/>
</dbReference>
<evidence type="ECO:0000256" key="7">
    <source>
        <dbReference type="ARBA" id="ARBA00023065"/>
    </source>
</evidence>
<feature type="transmembrane region" description="Helical" evidence="9">
    <location>
        <begin position="283"/>
        <end position="300"/>
    </location>
</feature>
<keyword evidence="4" id="KW-1003">Cell membrane</keyword>
<reference evidence="11" key="1">
    <citation type="submission" date="2016-10" db="EMBL/GenBank/DDBJ databases">
        <title>Sequence of Gallionella enrichment culture.</title>
        <authorList>
            <person name="Poehlein A."/>
            <person name="Muehling M."/>
            <person name="Daniel R."/>
        </authorList>
    </citation>
    <scope>NUCLEOTIDE SEQUENCE</scope>
</reference>
<keyword evidence="8 9" id="KW-0472">Membrane</keyword>
<feature type="transmembrane region" description="Helical" evidence="9">
    <location>
        <begin position="39"/>
        <end position="57"/>
    </location>
</feature>
<keyword evidence="6 9" id="KW-1133">Transmembrane helix</keyword>
<dbReference type="PANTHER" id="PTHR32507">
    <property type="entry name" value="NA(+)/H(+) ANTIPORTER 1"/>
    <property type="match status" value="1"/>
</dbReference>
<feature type="transmembrane region" description="Helical" evidence="9">
    <location>
        <begin position="349"/>
        <end position="370"/>
    </location>
</feature>
<evidence type="ECO:0000256" key="8">
    <source>
        <dbReference type="ARBA" id="ARBA00023136"/>
    </source>
</evidence>
<feature type="transmembrane region" description="Helical" evidence="9">
    <location>
        <begin position="251"/>
        <end position="271"/>
    </location>
</feature>